<keyword evidence="4" id="KW-1185">Reference proteome</keyword>
<dbReference type="PANTHER" id="PTHR22835">
    <property type="entry name" value="ZINC FINGER FYVE DOMAIN CONTAINING PROTEIN"/>
    <property type="match status" value="1"/>
</dbReference>
<dbReference type="Gene3D" id="3.40.50.1110">
    <property type="entry name" value="SGNH hydrolase"/>
    <property type="match status" value="1"/>
</dbReference>
<dbReference type="InterPro" id="IPR036514">
    <property type="entry name" value="SGNH_hydro_sf"/>
</dbReference>
<evidence type="ECO:0000313" key="4">
    <source>
        <dbReference type="Proteomes" id="UP001291623"/>
    </source>
</evidence>
<protein>
    <submittedName>
        <fullName evidence="3">Uncharacterized protein</fullName>
    </submittedName>
</protein>
<keyword evidence="2" id="KW-0325">Glycoprotein</keyword>
<name>A0AAE1UX12_9SOLA</name>
<dbReference type="InterPro" id="IPR001087">
    <property type="entry name" value="GDSL"/>
</dbReference>
<evidence type="ECO:0000256" key="2">
    <source>
        <dbReference type="ARBA" id="ARBA00023180"/>
    </source>
</evidence>
<dbReference type="Proteomes" id="UP001291623">
    <property type="component" value="Unassembled WGS sequence"/>
</dbReference>
<dbReference type="PANTHER" id="PTHR22835:SF680">
    <property type="entry name" value="ACETYLAJMALAN ESTERASE-LIKE"/>
    <property type="match status" value="1"/>
</dbReference>
<accession>A0AAE1UX12</accession>
<organism evidence="3 4">
    <name type="scientific">Anisodus tanguticus</name>
    <dbReference type="NCBI Taxonomy" id="243964"/>
    <lineage>
        <taxon>Eukaryota</taxon>
        <taxon>Viridiplantae</taxon>
        <taxon>Streptophyta</taxon>
        <taxon>Embryophyta</taxon>
        <taxon>Tracheophyta</taxon>
        <taxon>Spermatophyta</taxon>
        <taxon>Magnoliopsida</taxon>
        <taxon>eudicotyledons</taxon>
        <taxon>Gunneridae</taxon>
        <taxon>Pentapetalae</taxon>
        <taxon>asterids</taxon>
        <taxon>lamiids</taxon>
        <taxon>Solanales</taxon>
        <taxon>Solanaceae</taxon>
        <taxon>Solanoideae</taxon>
        <taxon>Hyoscyameae</taxon>
        <taxon>Anisodus</taxon>
    </lineage>
</organism>
<proteinExistence type="inferred from homology"/>
<evidence type="ECO:0000256" key="1">
    <source>
        <dbReference type="ARBA" id="ARBA00008668"/>
    </source>
</evidence>
<sequence length="128" mass="14050">MNGFAAYHNTELNKPLNNLQSTFLNVRVVYGDYYRALTTLLHGAPRYGFNQNTLFTACCGGGGRYNTGTPCGSAGATVCPNPSRYVNWDGIHLTDEAHHRMADIIVNDMLPKFGCSNFEDSGVLMSSY</sequence>
<dbReference type="GO" id="GO:0016788">
    <property type="term" value="F:hydrolase activity, acting on ester bonds"/>
    <property type="evidence" value="ECO:0007669"/>
    <property type="project" value="InterPro"/>
</dbReference>
<evidence type="ECO:0000313" key="3">
    <source>
        <dbReference type="EMBL" id="KAK4348083.1"/>
    </source>
</evidence>
<dbReference type="AlphaFoldDB" id="A0AAE1UX12"/>
<dbReference type="EMBL" id="JAVYJV010000018">
    <property type="protein sequence ID" value="KAK4348083.1"/>
    <property type="molecule type" value="Genomic_DNA"/>
</dbReference>
<comment type="similarity">
    <text evidence="1">Belongs to the 'GDSL' lipolytic enzyme family.</text>
</comment>
<dbReference type="Pfam" id="PF00657">
    <property type="entry name" value="Lipase_GDSL"/>
    <property type="match status" value="1"/>
</dbReference>
<gene>
    <name evidence="3" type="ORF">RND71_034422</name>
</gene>
<reference evidence="3" key="1">
    <citation type="submission" date="2023-12" db="EMBL/GenBank/DDBJ databases">
        <title>Genome assembly of Anisodus tanguticus.</title>
        <authorList>
            <person name="Wang Y.-J."/>
        </authorList>
    </citation>
    <scope>NUCLEOTIDE SEQUENCE</scope>
    <source>
        <strain evidence="3">KB-2021</strain>
        <tissue evidence="3">Leaf</tissue>
    </source>
</reference>
<comment type="caution">
    <text evidence="3">The sequence shown here is derived from an EMBL/GenBank/DDBJ whole genome shotgun (WGS) entry which is preliminary data.</text>
</comment>